<dbReference type="InterPro" id="IPR045023">
    <property type="entry name" value="FATA/B"/>
</dbReference>
<evidence type="ECO:0000256" key="7">
    <source>
        <dbReference type="ARBA" id="ARBA00023160"/>
    </source>
</evidence>
<evidence type="ECO:0000313" key="10">
    <source>
        <dbReference type="EMBL" id="MBU3806390.1"/>
    </source>
</evidence>
<evidence type="ECO:0000259" key="9">
    <source>
        <dbReference type="Pfam" id="PF20791"/>
    </source>
</evidence>
<protein>
    <recommendedName>
        <fullName evidence="12">Acyl-ACP thioesterase</fullName>
    </recommendedName>
</protein>
<dbReference type="InterPro" id="IPR029069">
    <property type="entry name" value="HotDog_dom_sf"/>
</dbReference>
<feature type="domain" description="Acyl-ACP thioesterase-like C-terminal" evidence="9">
    <location>
        <begin position="151"/>
        <end position="238"/>
    </location>
</feature>
<gene>
    <name evidence="10" type="ORF">H9882_05805</name>
</gene>
<feature type="domain" description="Acyl-ACP thioesterase N-terminal hotdog" evidence="8">
    <location>
        <begin position="7"/>
        <end position="132"/>
    </location>
</feature>
<accession>A0A948T2X1</accession>
<comment type="similarity">
    <text evidence="1">Belongs to the acyl-ACP thioesterase family.</text>
</comment>
<reference evidence="10" key="1">
    <citation type="journal article" date="2021" name="PeerJ">
        <title>Extensive microbial diversity within the chicken gut microbiome revealed by metagenomics and culture.</title>
        <authorList>
            <person name="Gilroy R."/>
            <person name="Ravi A."/>
            <person name="Getino M."/>
            <person name="Pursley I."/>
            <person name="Horton D.L."/>
            <person name="Alikhan N.F."/>
            <person name="Baker D."/>
            <person name="Gharbi K."/>
            <person name="Hall N."/>
            <person name="Watson M."/>
            <person name="Adriaenssens E.M."/>
            <person name="Foster-Nyarko E."/>
            <person name="Jarju S."/>
            <person name="Secka A."/>
            <person name="Antonio M."/>
            <person name="Oren A."/>
            <person name="Chaudhuri R.R."/>
            <person name="La Ragione R."/>
            <person name="Hildebrand F."/>
            <person name="Pallen M.J."/>
        </authorList>
    </citation>
    <scope>NUCLEOTIDE SEQUENCE</scope>
    <source>
        <strain evidence="10">B5_2728</strain>
    </source>
</reference>
<dbReference type="PANTHER" id="PTHR31727">
    <property type="entry name" value="OLEOYL-ACYL CARRIER PROTEIN THIOESTERASE 1, CHLOROPLASTIC"/>
    <property type="match status" value="1"/>
</dbReference>
<evidence type="ECO:0000259" key="8">
    <source>
        <dbReference type="Pfam" id="PF01643"/>
    </source>
</evidence>
<dbReference type="Proteomes" id="UP000713596">
    <property type="component" value="Unassembled WGS sequence"/>
</dbReference>
<evidence type="ECO:0000256" key="4">
    <source>
        <dbReference type="ARBA" id="ARBA00022832"/>
    </source>
</evidence>
<dbReference type="Pfam" id="PF01643">
    <property type="entry name" value="Acyl-ACP_TE"/>
    <property type="match status" value="1"/>
</dbReference>
<dbReference type="AlphaFoldDB" id="A0A948T2X1"/>
<keyword evidence="3" id="KW-0378">Hydrolase</keyword>
<reference evidence="10" key="2">
    <citation type="submission" date="2021-04" db="EMBL/GenBank/DDBJ databases">
        <authorList>
            <person name="Gilroy R."/>
        </authorList>
    </citation>
    <scope>NUCLEOTIDE SEQUENCE</scope>
    <source>
        <strain evidence="10">B5_2728</strain>
    </source>
</reference>
<keyword evidence="5" id="KW-0809">Transit peptide</keyword>
<evidence type="ECO:0000256" key="6">
    <source>
        <dbReference type="ARBA" id="ARBA00023098"/>
    </source>
</evidence>
<proteinExistence type="inferred from homology"/>
<organism evidence="10 11">
    <name type="scientific">Candidatus Allofournierella pullistercoris</name>
    <dbReference type="NCBI Taxonomy" id="2838597"/>
    <lineage>
        <taxon>Bacteria</taxon>
        <taxon>Bacillati</taxon>
        <taxon>Bacillota</taxon>
        <taxon>Clostridia</taxon>
        <taxon>Eubacteriales</taxon>
        <taxon>Oscillospiraceae</taxon>
        <taxon>Allofournierella</taxon>
    </lineage>
</organism>
<dbReference type="EMBL" id="JAHLFP010000047">
    <property type="protein sequence ID" value="MBU3806390.1"/>
    <property type="molecule type" value="Genomic_DNA"/>
</dbReference>
<comment type="caution">
    <text evidence="10">The sequence shown here is derived from an EMBL/GenBank/DDBJ whole genome shotgun (WGS) entry which is preliminary data.</text>
</comment>
<evidence type="ECO:0000256" key="5">
    <source>
        <dbReference type="ARBA" id="ARBA00022946"/>
    </source>
</evidence>
<evidence type="ECO:0000313" key="11">
    <source>
        <dbReference type="Proteomes" id="UP000713596"/>
    </source>
</evidence>
<sequence>MESLTSYTMTHTLSEIDCDWNGRILPGVLLRLTQQVATAHCEAMGLDRAFYNQHQLAFLMVKVAFQWEQVPCYGQTLHITTQPEMQKRATYKRITTVTDATTGEQLGLVDSRWVLVDVESRRILRRPPEEIATLQFEASLPQELPLVIEKAEQTSKVDDICASYTYCDWNGHMNNSRYADLCCDALPQELLWKESVRAMRISYHRELKAGEKGQIHRAQLADKSWYFTAHKMENDQQVPVFEANVMF</sequence>
<dbReference type="GO" id="GO:0016297">
    <property type="term" value="F:fatty acyl-[ACP] hydrolase activity"/>
    <property type="evidence" value="ECO:0007669"/>
    <property type="project" value="InterPro"/>
</dbReference>
<dbReference type="PANTHER" id="PTHR31727:SF6">
    <property type="entry name" value="OLEOYL-ACYL CARRIER PROTEIN THIOESTERASE 1, CHLOROPLASTIC"/>
    <property type="match status" value="1"/>
</dbReference>
<dbReference type="Gene3D" id="3.10.129.10">
    <property type="entry name" value="Hotdog Thioesterase"/>
    <property type="match status" value="1"/>
</dbReference>
<dbReference type="InterPro" id="IPR049427">
    <property type="entry name" value="Acyl-ACP_TE_C"/>
</dbReference>
<evidence type="ECO:0000256" key="2">
    <source>
        <dbReference type="ARBA" id="ARBA00022516"/>
    </source>
</evidence>
<name>A0A948T2X1_9FIRM</name>
<keyword evidence="4" id="KW-0276">Fatty acid metabolism</keyword>
<dbReference type="Pfam" id="PF20791">
    <property type="entry name" value="Acyl-ACP_TE_C"/>
    <property type="match status" value="1"/>
</dbReference>
<keyword evidence="6" id="KW-0443">Lipid metabolism</keyword>
<dbReference type="InterPro" id="IPR002864">
    <property type="entry name" value="Acyl-ACP_thioesterase_NHD"/>
</dbReference>
<evidence type="ECO:0000256" key="3">
    <source>
        <dbReference type="ARBA" id="ARBA00022801"/>
    </source>
</evidence>
<keyword evidence="2" id="KW-0444">Lipid biosynthesis</keyword>
<dbReference type="GO" id="GO:0000036">
    <property type="term" value="F:acyl carrier activity"/>
    <property type="evidence" value="ECO:0007669"/>
    <property type="project" value="TreeGrafter"/>
</dbReference>
<keyword evidence="7" id="KW-0275">Fatty acid biosynthesis</keyword>
<evidence type="ECO:0000256" key="1">
    <source>
        <dbReference type="ARBA" id="ARBA00006500"/>
    </source>
</evidence>
<evidence type="ECO:0008006" key="12">
    <source>
        <dbReference type="Google" id="ProtNLM"/>
    </source>
</evidence>
<dbReference type="SUPFAM" id="SSF54637">
    <property type="entry name" value="Thioesterase/thiol ester dehydrase-isomerase"/>
    <property type="match status" value="2"/>
</dbReference>